<sequence>MSSAARDADDVAKKSARGTNFRQIDLFARHIRCYWDRVIKPGIPGFASGPSDRQRPVAMSPPGSSSDNPLLEVSL</sequence>
<accession>A0AAE3SVH0</accession>
<name>A0AAE3SVH0_9HYPH</name>
<organism evidence="2 3">
    <name type="scientific">Ectorhizobium quercum</name>
    <dbReference type="NCBI Taxonomy" id="2965071"/>
    <lineage>
        <taxon>Bacteria</taxon>
        <taxon>Pseudomonadati</taxon>
        <taxon>Pseudomonadota</taxon>
        <taxon>Alphaproteobacteria</taxon>
        <taxon>Hyphomicrobiales</taxon>
        <taxon>Rhizobiaceae</taxon>
        <taxon>Ectorhizobium</taxon>
    </lineage>
</organism>
<keyword evidence="3" id="KW-1185">Reference proteome</keyword>
<proteinExistence type="predicted"/>
<dbReference type="RefSeq" id="WP_306410724.1">
    <property type="nucleotide sequence ID" value="NZ_JANFPI010000002.1"/>
</dbReference>
<gene>
    <name evidence="2" type="ORF">NOF55_07530</name>
</gene>
<evidence type="ECO:0000313" key="2">
    <source>
        <dbReference type="EMBL" id="MCX8996954.1"/>
    </source>
</evidence>
<dbReference type="AlphaFoldDB" id="A0AAE3SVH0"/>
<feature type="region of interest" description="Disordered" evidence="1">
    <location>
        <begin position="45"/>
        <end position="75"/>
    </location>
</feature>
<comment type="caution">
    <text evidence="2">The sequence shown here is derived from an EMBL/GenBank/DDBJ whole genome shotgun (WGS) entry which is preliminary data.</text>
</comment>
<dbReference type="Proteomes" id="UP001208771">
    <property type="component" value="Unassembled WGS sequence"/>
</dbReference>
<evidence type="ECO:0000313" key="3">
    <source>
        <dbReference type="Proteomes" id="UP001208771"/>
    </source>
</evidence>
<reference evidence="2" key="1">
    <citation type="submission" date="2022-07" db="EMBL/GenBank/DDBJ databases">
        <title>Ectorhizobium quercum gen.nov., sp. nov.</title>
        <authorList>
            <person name="Ma T."/>
            <person name="Li Y."/>
        </authorList>
    </citation>
    <scope>NUCLEOTIDE SEQUENCE</scope>
    <source>
        <strain evidence="2">BDR2-2</strain>
    </source>
</reference>
<evidence type="ECO:0000256" key="1">
    <source>
        <dbReference type="SAM" id="MobiDB-lite"/>
    </source>
</evidence>
<dbReference type="EMBL" id="JANFPI010000002">
    <property type="protein sequence ID" value="MCX8996954.1"/>
    <property type="molecule type" value="Genomic_DNA"/>
</dbReference>
<protein>
    <submittedName>
        <fullName evidence="2">Uncharacterized protein</fullName>
    </submittedName>
</protein>